<dbReference type="RefSeq" id="WP_103888350.1">
    <property type="nucleotide sequence ID" value="NZ_FNVU01000012.1"/>
</dbReference>
<evidence type="ECO:0008006" key="4">
    <source>
        <dbReference type="Google" id="ProtNLM"/>
    </source>
</evidence>
<feature type="chain" id="PRO_5009295553" description="Secreted protein" evidence="1">
    <location>
        <begin position="31"/>
        <end position="256"/>
    </location>
</feature>
<accession>A0A1H6D662</accession>
<evidence type="ECO:0000313" key="2">
    <source>
        <dbReference type="EMBL" id="SEG80574.1"/>
    </source>
</evidence>
<evidence type="ECO:0000313" key="3">
    <source>
        <dbReference type="Proteomes" id="UP000236754"/>
    </source>
</evidence>
<organism evidence="2 3">
    <name type="scientific">Actinacidiphila yanglinensis</name>
    <dbReference type="NCBI Taxonomy" id="310779"/>
    <lineage>
        <taxon>Bacteria</taxon>
        <taxon>Bacillati</taxon>
        <taxon>Actinomycetota</taxon>
        <taxon>Actinomycetes</taxon>
        <taxon>Kitasatosporales</taxon>
        <taxon>Streptomycetaceae</taxon>
        <taxon>Actinacidiphila</taxon>
    </lineage>
</organism>
<dbReference type="AlphaFoldDB" id="A0A1H6D662"/>
<evidence type="ECO:0000256" key="1">
    <source>
        <dbReference type="SAM" id="SignalP"/>
    </source>
</evidence>
<protein>
    <recommendedName>
        <fullName evidence="4">Secreted protein</fullName>
    </recommendedName>
</protein>
<dbReference type="InterPro" id="IPR021862">
    <property type="entry name" value="DUF3472"/>
</dbReference>
<dbReference type="Pfam" id="PF11958">
    <property type="entry name" value="DUF3472"/>
    <property type="match status" value="1"/>
</dbReference>
<dbReference type="EMBL" id="FNVU01000012">
    <property type="protein sequence ID" value="SEG80574.1"/>
    <property type="molecule type" value="Genomic_DNA"/>
</dbReference>
<keyword evidence="3" id="KW-1185">Reference proteome</keyword>
<proteinExistence type="predicted"/>
<keyword evidence="1" id="KW-0732">Signal</keyword>
<dbReference type="PROSITE" id="PS51318">
    <property type="entry name" value="TAT"/>
    <property type="match status" value="1"/>
</dbReference>
<dbReference type="InterPro" id="IPR006311">
    <property type="entry name" value="TAT_signal"/>
</dbReference>
<feature type="signal peptide" evidence="1">
    <location>
        <begin position="1"/>
        <end position="30"/>
    </location>
</feature>
<gene>
    <name evidence="2" type="ORF">SAMN05216223_11256</name>
</gene>
<name>A0A1H6D662_9ACTN</name>
<reference evidence="2 3" key="1">
    <citation type="submission" date="2016-10" db="EMBL/GenBank/DDBJ databases">
        <authorList>
            <person name="de Groot N.N."/>
        </authorList>
    </citation>
    <scope>NUCLEOTIDE SEQUENCE [LARGE SCALE GENOMIC DNA]</scope>
    <source>
        <strain evidence="2 3">CGMCC 4.2023</strain>
    </source>
</reference>
<dbReference type="OrthoDB" id="4454075at2"/>
<dbReference type="Proteomes" id="UP000236754">
    <property type="component" value="Unassembled WGS sequence"/>
</dbReference>
<sequence>MASVRKAIRLSALAGAASAMVLAASPTASASVGGGNVAVSWSIPGTPSAGLTNITFPFTVNPATAHQSGTYFAQQFGFTGASDVGYTGLQPRPDSGGHERLHGVFSSFVAGSTTSDPNCSDGADGGAGVSCAAEFDGVYGHTYALTVVKSGSDTWTGTAKDTVTGVSTHIGTYTLPAGSGNLQGSQGGFVEYYAGIPSCAQMPRTDAVFGGPTTTDAGGLGGTARADYEYSDCVGQSGYQAVDDGSGTHITRGFVS</sequence>